<reference evidence="1 2" key="1">
    <citation type="journal article" date="2003" name="Genome Res.">
        <title>Comparative complete genome sequence analysis of the amino acid replacements responsible for the thermostability of Corynebacterium efficiens.</title>
        <authorList>
            <person name="Nishio Y."/>
            <person name="Nakamura Y."/>
            <person name="Kawarabayasi Y."/>
            <person name="Usuda Y."/>
            <person name="Kimura E."/>
            <person name="Sugimoto S."/>
            <person name="Matsui K."/>
            <person name="Yamagishi A."/>
            <person name="Kikuchi H."/>
            <person name="Ikeo K."/>
            <person name="Gojobori T."/>
        </authorList>
    </citation>
    <scope>NUCLEOTIDE SEQUENCE [LARGE SCALE GENOMIC DNA]</scope>
    <source>
        <strain evidence="2">DSM 44549 / YS-314 / AJ 12310 / JCM 11189 / NBRC 100395</strain>
    </source>
</reference>
<dbReference type="Proteomes" id="UP000001409">
    <property type="component" value="Chromosome"/>
</dbReference>
<keyword evidence="2" id="KW-1185">Reference proteome</keyword>
<dbReference type="RefSeq" id="WP_006768159.1">
    <property type="nucleotide sequence ID" value="NC_004369.1"/>
</dbReference>
<sequence>MTLPRDDQPDTYTGIWNRVQITHVVPDSSRGVMHLVMPKDTVRTFCTTTNPVWVCTTRRPETIGAYIQGRADKWRLHGGPILTPCPECLTLAAVEAEMRGQNKYPIQRLLDGLARTTTPQAKS</sequence>
<dbReference type="KEGG" id="cef:CE2156"/>
<dbReference type="OrthoDB" id="9993704at2"/>
<protein>
    <submittedName>
        <fullName evidence="1">Uncharacterized protein</fullName>
    </submittedName>
</protein>
<dbReference type="HOGENOM" id="CLU_1764531_0_0_11"/>
<dbReference type="AlphaFoldDB" id="Q8FNI8"/>
<dbReference type="EMBL" id="BA000035">
    <property type="protein sequence ID" value="BAC18966.1"/>
    <property type="molecule type" value="Genomic_DNA"/>
</dbReference>
<dbReference type="eggNOG" id="ENOG5032N6A">
    <property type="taxonomic scope" value="Bacteria"/>
</dbReference>
<name>Q8FNI8_COREF</name>
<organism evidence="1 2">
    <name type="scientific">Corynebacterium efficiens (strain DSM 44549 / YS-314 / AJ 12310 / JCM 11189 / NBRC 100395)</name>
    <dbReference type="NCBI Taxonomy" id="196164"/>
    <lineage>
        <taxon>Bacteria</taxon>
        <taxon>Bacillati</taxon>
        <taxon>Actinomycetota</taxon>
        <taxon>Actinomycetes</taxon>
        <taxon>Mycobacteriales</taxon>
        <taxon>Corynebacteriaceae</taxon>
        <taxon>Corynebacterium</taxon>
    </lineage>
</organism>
<accession>Q8FNI8</accession>
<dbReference type="STRING" id="196164.gene:10742585"/>
<accession>C8NQB8</accession>
<evidence type="ECO:0000313" key="2">
    <source>
        <dbReference type="Proteomes" id="UP000001409"/>
    </source>
</evidence>
<proteinExistence type="predicted"/>
<evidence type="ECO:0000313" key="1">
    <source>
        <dbReference type="EMBL" id="BAC18966.1"/>
    </source>
</evidence>